<gene>
    <name evidence="6" type="ORF">NBH00_07745</name>
</gene>
<evidence type="ECO:0000256" key="3">
    <source>
        <dbReference type="ARBA" id="ARBA00022827"/>
    </source>
</evidence>
<dbReference type="PANTHER" id="PTHR43557:SF2">
    <property type="entry name" value="RIESKE DOMAIN-CONTAINING PROTEIN-RELATED"/>
    <property type="match status" value="1"/>
</dbReference>
<dbReference type="Proteomes" id="UP001056035">
    <property type="component" value="Chromosome"/>
</dbReference>
<dbReference type="RefSeq" id="WP_254572765.1">
    <property type="nucleotide sequence ID" value="NZ_CP098502.1"/>
</dbReference>
<dbReference type="PRINTS" id="PR00411">
    <property type="entry name" value="PNDRDTASEI"/>
</dbReference>
<evidence type="ECO:0000256" key="2">
    <source>
        <dbReference type="ARBA" id="ARBA00022630"/>
    </source>
</evidence>
<dbReference type="PRINTS" id="PR00368">
    <property type="entry name" value="FADPNR"/>
</dbReference>
<dbReference type="SUPFAM" id="SSF51905">
    <property type="entry name" value="FAD/NAD(P)-binding domain"/>
    <property type="match status" value="2"/>
</dbReference>
<dbReference type="Gene3D" id="3.50.50.60">
    <property type="entry name" value="FAD/NAD(P)-binding domain"/>
    <property type="match status" value="2"/>
</dbReference>
<keyword evidence="7" id="KW-1185">Reference proteome</keyword>
<sequence>MDAIETELAIIGGGPAGMACARAYRAAGGEGPVMLISAEGRAPYRRPPLSKELLRGDVDAGELPLEPPAWWAEHDVALVTGRARHLRAVHRTIVLDDGREVGYRCCLLATGARPVRLPVPGAHDPGVLSLRTLDDARELLARLRPGGPVVVVGSGFVGCELAASLARRGQAVTLVSDETLPQGARLGPEVGRRLAAWLGEEGVRLVLGTAVDAIRRDGPALVVRAGDASARGDLVVVAAGATPRAELARDAALGLDGGRVPADARMRTAMPGLLVAGDVAAARHAVAGRVLPVEHWGDALAQGEIAGRVAAEDDEARWDTVPGFWSTIGNRTLKHAAWGDGHDACELEAHPGGAFVARYTREGRLVGILTHERDEDLEAGRRRIGADARAT</sequence>
<keyword evidence="2" id="KW-0285">Flavoprotein</keyword>
<name>A0ABY5DZP0_9ACTN</name>
<accession>A0ABY5DZP0</accession>
<dbReference type="InterPro" id="IPR016156">
    <property type="entry name" value="FAD/NAD-linked_Rdtase_dimer_sf"/>
</dbReference>
<feature type="domain" description="FAD/NAD(P)-binding" evidence="5">
    <location>
        <begin position="7"/>
        <end position="290"/>
    </location>
</feature>
<keyword evidence="4" id="KW-0560">Oxidoreductase</keyword>
<evidence type="ECO:0000256" key="1">
    <source>
        <dbReference type="ARBA" id="ARBA00001974"/>
    </source>
</evidence>
<dbReference type="EMBL" id="CP098502">
    <property type="protein sequence ID" value="UTI66087.1"/>
    <property type="molecule type" value="Genomic_DNA"/>
</dbReference>
<protein>
    <submittedName>
        <fullName evidence="6">NAD(P)/FAD-dependent oxidoreductase</fullName>
    </submittedName>
</protein>
<dbReference type="Pfam" id="PF07992">
    <property type="entry name" value="Pyr_redox_2"/>
    <property type="match status" value="1"/>
</dbReference>
<reference evidence="6 7" key="1">
    <citation type="submission" date="2022-06" db="EMBL/GenBank/DDBJ databases">
        <title>Paraconexibacter antarcticus.</title>
        <authorList>
            <person name="Kim C.S."/>
        </authorList>
    </citation>
    <scope>NUCLEOTIDE SEQUENCE [LARGE SCALE GENOMIC DNA]</scope>
    <source>
        <strain evidence="6 7">02-257</strain>
    </source>
</reference>
<keyword evidence="3" id="KW-0274">FAD</keyword>
<dbReference type="InterPro" id="IPR023753">
    <property type="entry name" value="FAD/NAD-binding_dom"/>
</dbReference>
<comment type="cofactor">
    <cofactor evidence="1">
        <name>FAD</name>
        <dbReference type="ChEBI" id="CHEBI:57692"/>
    </cofactor>
</comment>
<proteinExistence type="predicted"/>
<organism evidence="6 7">
    <name type="scientific">Paraconexibacter antarcticus</name>
    <dbReference type="NCBI Taxonomy" id="2949664"/>
    <lineage>
        <taxon>Bacteria</taxon>
        <taxon>Bacillati</taxon>
        <taxon>Actinomycetota</taxon>
        <taxon>Thermoleophilia</taxon>
        <taxon>Solirubrobacterales</taxon>
        <taxon>Paraconexibacteraceae</taxon>
        <taxon>Paraconexibacter</taxon>
    </lineage>
</organism>
<evidence type="ECO:0000313" key="7">
    <source>
        <dbReference type="Proteomes" id="UP001056035"/>
    </source>
</evidence>
<dbReference type="PANTHER" id="PTHR43557">
    <property type="entry name" value="APOPTOSIS-INDUCING FACTOR 1"/>
    <property type="match status" value="1"/>
</dbReference>
<evidence type="ECO:0000256" key="4">
    <source>
        <dbReference type="ARBA" id="ARBA00023002"/>
    </source>
</evidence>
<dbReference type="InterPro" id="IPR036188">
    <property type="entry name" value="FAD/NAD-bd_sf"/>
</dbReference>
<dbReference type="InterPro" id="IPR050446">
    <property type="entry name" value="FAD-oxidoreductase/Apoptosis"/>
</dbReference>
<dbReference type="SUPFAM" id="SSF55424">
    <property type="entry name" value="FAD/NAD-linked reductases, dimerisation (C-terminal) domain"/>
    <property type="match status" value="1"/>
</dbReference>
<evidence type="ECO:0000259" key="5">
    <source>
        <dbReference type="Pfam" id="PF07992"/>
    </source>
</evidence>
<evidence type="ECO:0000313" key="6">
    <source>
        <dbReference type="EMBL" id="UTI66087.1"/>
    </source>
</evidence>
<dbReference type="Gene3D" id="3.30.390.30">
    <property type="match status" value="1"/>
</dbReference>